<dbReference type="OrthoDB" id="3236322at2759"/>
<gene>
    <name evidence="1" type="ORF">FA13DRAFT_1793499</name>
</gene>
<reference evidence="1 2" key="1">
    <citation type="journal article" date="2019" name="Nat. Ecol. Evol.">
        <title>Megaphylogeny resolves global patterns of mushroom evolution.</title>
        <authorList>
            <person name="Varga T."/>
            <person name="Krizsan K."/>
            <person name="Foldi C."/>
            <person name="Dima B."/>
            <person name="Sanchez-Garcia M."/>
            <person name="Sanchez-Ramirez S."/>
            <person name="Szollosi G.J."/>
            <person name="Szarkandi J.G."/>
            <person name="Papp V."/>
            <person name="Albert L."/>
            <person name="Andreopoulos W."/>
            <person name="Angelini C."/>
            <person name="Antonin V."/>
            <person name="Barry K.W."/>
            <person name="Bougher N.L."/>
            <person name="Buchanan P."/>
            <person name="Buyck B."/>
            <person name="Bense V."/>
            <person name="Catcheside P."/>
            <person name="Chovatia M."/>
            <person name="Cooper J."/>
            <person name="Damon W."/>
            <person name="Desjardin D."/>
            <person name="Finy P."/>
            <person name="Geml J."/>
            <person name="Haridas S."/>
            <person name="Hughes K."/>
            <person name="Justo A."/>
            <person name="Karasinski D."/>
            <person name="Kautmanova I."/>
            <person name="Kiss B."/>
            <person name="Kocsube S."/>
            <person name="Kotiranta H."/>
            <person name="LaButti K.M."/>
            <person name="Lechner B.E."/>
            <person name="Liimatainen K."/>
            <person name="Lipzen A."/>
            <person name="Lukacs Z."/>
            <person name="Mihaltcheva S."/>
            <person name="Morgado L.N."/>
            <person name="Niskanen T."/>
            <person name="Noordeloos M.E."/>
            <person name="Ohm R.A."/>
            <person name="Ortiz-Santana B."/>
            <person name="Ovrebo C."/>
            <person name="Racz N."/>
            <person name="Riley R."/>
            <person name="Savchenko A."/>
            <person name="Shiryaev A."/>
            <person name="Soop K."/>
            <person name="Spirin V."/>
            <person name="Szebenyi C."/>
            <person name="Tomsovsky M."/>
            <person name="Tulloss R.E."/>
            <person name="Uehling J."/>
            <person name="Grigoriev I.V."/>
            <person name="Vagvolgyi C."/>
            <person name="Papp T."/>
            <person name="Martin F.M."/>
            <person name="Miettinen O."/>
            <person name="Hibbett D.S."/>
            <person name="Nagy L.G."/>
        </authorList>
    </citation>
    <scope>NUCLEOTIDE SEQUENCE [LARGE SCALE GENOMIC DNA]</scope>
    <source>
        <strain evidence="1 2">FP101781</strain>
    </source>
</reference>
<dbReference type="AlphaFoldDB" id="A0A4Y7T494"/>
<proteinExistence type="predicted"/>
<evidence type="ECO:0000313" key="2">
    <source>
        <dbReference type="Proteomes" id="UP000298030"/>
    </source>
</evidence>
<dbReference type="EMBL" id="QPFP01000029">
    <property type="protein sequence ID" value="TEB29003.1"/>
    <property type="molecule type" value="Genomic_DNA"/>
</dbReference>
<protein>
    <submittedName>
        <fullName evidence="1">Uncharacterized protein</fullName>
    </submittedName>
</protein>
<accession>A0A4Y7T494</accession>
<sequence>MAPLLRRPNAQTKLAIQPPKNRCFVLVPPFVRQPPTKPAARHDKINRARCAHSVHRIVARQMMQLKLRSSTKTLVDAVVINSEFSLDTARVASTGYEGAARKQHPEGVIPDMVTLEEQGFQRISVKPGVTRPFITRATGRAPSQIIAVVHGISKDPCTVAEISQMNSLIAQGRAKIIQGKGKALPEPGEQRRGEFWALRTGLGRGQGTDTPSEYSGNSVPGQKVMDGIVQHECFKRLAALQSDILAIWAPRIHRYMKKGIRLITKKLAVRSAFKNSPFASLTVNFSPRTICVFHRDFANLAPGMCAITALGNYDHTKGGHIVLWELKLIIEFPPGQPS</sequence>
<organism evidence="1 2">
    <name type="scientific">Coprinellus micaceus</name>
    <name type="common">Glistening ink-cap mushroom</name>
    <name type="synonym">Coprinus micaceus</name>
    <dbReference type="NCBI Taxonomy" id="71717"/>
    <lineage>
        <taxon>Eukaryota</taxon>
        <taxon>Fungi</taxon>
        <taxon>Dikarya</taxon>
        <taxon>Basidiomycota</taxon>
        <taxon>Agaricomycotina</taxon>
        <taxon>Agaricomycetes</taxon>
        <taxon>Agaricomycetidae</taxon>
        <taxon>Agaricales</taxon>
        <taxon>Agaricineae</taxon>
        <taxon>Psathyrellaceae</taxon>
        <taxon>Coprinellus</taxon>
    </lineage>
</organism>
<name>A0A4Y7T494_COPMI</name>
<dbReference type="Gene3D" id="3.60.130.30">
    <property type="match status" value="1"/>
</dbReference>
<evidence type="ECO:0000313" key="1">
    <source>
        <dbReference type="EMBL" id="TEB29003.1"/>
    </source>
</evidence>
<dbReference type="Proteomes" id="UP000298030">
    <property type="component" value="Unassembled WGS sequence"/>
</dbReference>
<comment type="caution">
    <text evidence="1">The sequence shown here is derived from an EMBL/GenBank/DDBJ whole genome shotgun (WGS) entry which is preliminary data.</text>
</comment>
<keyword evidence="2" id="KW-1185">Reference proteome</keyword>